<evidence type="ECO:0000256" key="1">
    <source>
        <dbReference type="SAM" id="MobiDB-lite"/>
    </source>
</evidence>
<accession>C0NPP9</accession>
<reference evidence="2" key="1">
    <citation type="submission" date="2009-02" db="EMBL/GenBank/DDBJ databases">
        <title>The Genome Sequence of Ajellomyces capsulatus strain G186AR.</title>
        <authorList>
            <consortium name="The Broad Institute Genome Sequencing Platform"/>
            <person name="Champion M."/>
            <person name="Cuomo C."/>
            <person name="Ma L.-J."/>
            <person name="Henn M.R."/>
            <person name="Sil A."/>
            <person name="Goldman B."/>
            <person name="Young S.K."/>
            <person name="Kodira C.D."/>
            <person name="Zeng Q."/>
            <person name="Koehrsen M."/>
            <person name="Alvarado L."/>
            <person name="Berlin A."/>
            <person name="Borenstein D."/>
            <person name="Chen Z."/>
            <person name="Engels R."/>
            <person name="Freedman E."/>
            <person name="Gellesch M."/>
            <person name="Goldberg J."/>
            <person name="Griggs A."/>
            <person name="Gujja S."/>
            <person name="Heiman D."/>
            <person name="Hepburn T."/>
            <person name="Howarth C."/>
            <person name="Jen D."/>
            <person name="Larson L."/>
            <person name="Lewis B."/>
            <person name="Mehta T."/>
            <person name="Park D."/>
            <person name="Pearson M."/>
            <person name="Roberts A."/>
            <person name="Saif S."/>
            <person name="Shea T."/>
            <person name="Shenoy N."/>
            <person name="Sisk P."/>
            <person name="Stolte C."/>
            <person name="Sykes S."/>
            <person name="Walk T."/>
            <person name="White J."/>
            <person name="Yandava C."/>
            <person name="Klein B."/>
            <person name="McEwen J.G."/>
            <person name="Puccia R."/>
            <person name="Goldman G.H."/>
            <person name="Felipe M.S."/>
            <person name="Nino-Vega G."/>
            <person name="San-Blas G."/>
            <person name="Taylor J."/>
            <person name="Mendoza L."/>
            <person name="Galagan J."/>
            <person name="Nusbaum C."/>
            <person name="Birren B."/>
        </authorList>
    </citation>
    <scope>NUCLEOTIDE SEQUENCE</scope>
    <source>
        <strain evidence="2">G186AR</strain>
    </source>
</reference>
<proteinExistence type="predicted"/>
<dbReference type="EMBL" id="GG663368">
    <property type="protein sequence ID" value="EEH06909.1"/>
    <property type="molecule type" value="Genomic_DNA"/>
</dbReference>
<organism evidence="2 3">
    <name type="scientific">Ajellomyces capsulatus (strain G186AR / H82 / ATCC MYA-2454 / RMSCC 2432)</name>
    <name type="common">Darling's disease fungus</name>
    <name type="synonym">Histoplasma capsulatum</name>
    <dbReference type="NCBI Taxonomy" id="447093"/>
    <lineage>
        <taxon>Eukaryota</taxon>
        <taxon>Fungi</taxon>
        <taxon>Dikarya</taxon>
        <taxon>Ascomycota</taxon>
        <taxon>Pezizomycotina</taxon>
        <taxon>Eurotiomycetes</taxon>
        <taxon>Eurotiomycetidae</taxon>
        <taxon>Onygenales</taxon>
        <taxon>Ajellomycetaceae</taxon>
        <taxon>Histoplasma</taxon>
    </lineage>
</organism>
<gene>
    <name evidence="2" type="ORF">HCBG_05129</name>
</gene>
<sequence>MVLDQDLGEPNHTKACCSSLRDHVSIVSHGLADNSCSLTWERFGGQYALQGWRKEPNSGLPLTSARFVVEVGGRILSPDSSTQANPPPWAQKFYMSVSGWQHTRKLPHPQQPSLPSRQMGEAGSSLSSNYQLPLSGVFQGAW</sequence>
<name>C0NPP9_AJECG</name>
<dbReference type="AlphaFoldDB" id="C0NPP9"/>
<dbReference type="RefSeq" id="XP_045287390.1">
    <property type="nucleotide sequence ID" value="XM_045432178.1"/>
</dbReference>
<feature type="region of interest" description="Disordered" evidence="1">
    <location>
        <begin position="103"/>
        <end position="127"/>
    </location>
</feature>
<keyword evidence="3" id="KW-1185">Reference proteome</keyword>
<protein>
    <submittedName>
        <fullName evidence="2">Uncharacterized protein</fullName>
    </submittedName>
</protein>
<dbReference type="HOGENOM" id="CLU_1815255_0_0_1"/>
<evidence type="ECO:0000313" key="3">
    <source>
        <dbReference type="Proteomes" id="UP000001631"/>
    </source>
</evidence>
<dbReference type="GeneID" id="69038145"/>
<evidence type="ECO:0000313" key="2">
    <source>
        <dbReference type="EMBL" id="EEH06909.1"/>
    </source>
</evidence>
<dbReference type="InParanoid" id="C0NPP9"/>
<dbReference type="Proteomes" id="UP000001631">
    <property type="component" value="Unassembled WGS sequence"/>
</dbReference>